<dbReference type="OrthoDB" id="413540at2759"/>
<feature type="transmembrane region" description="Helical" evidence="1">
    <location>
        <begin position="603"/>
        <end position="624"/>
    </location>
</feature>
<dbReference type="Gene3D" id="3.30.559.10">
    <property type="entry name" value="Chloramphenicol acetyltransferase-like domain"/>
    <property type="match status" value="1"/>
</dbReference>
<name>A0A812T508_9DINO</name>
<dbReference type="SUPFAM" id="SSF52777">
    <property type="entry name" value="CoA-dependent acyltransferases"/>
    <property type="match status" value="1"/>
</dbReference>
<dbReference type="Proteomes" id="UP000604046">
    <property type="component" value="Unassembled WGS sequence"/>
</dbReference>
<evidence type="ECO:0000313" key="4">
    <source>
        <dbReference type="Proteomes" id="UP000604046"/>
    </source>
</evidence>
<dbReference type="InterPro" id="IPR036736">
    <property type="entry name" value="ACP-like_sf"/>
</dbReference>
<keyword evidence="1" id="KW-1133">Transmembrane helix</keyword>
<reference evidence="3" key="1">
    <citation type="submission" date="2021-02" db="EMBL/GenBank/DDBJ databases">
        <authorList>
            <person name="Dougan E. K."/>
            <person name="Rhodes N."/>
            <person name="Thang M."/>
            <person name="Chan C."/>
        </authorList>
    </citation>
    <scope>NUCLEOTIDE SEQUENCE</scope>
</reference>
<keyword evidence="4" id="KW-1185">Reference proteome</keyword>
<feature type="transmembrane region" description="Helical" evidence="1">
    <location>
        <begin position="682"/>
        <end position="704"/>
    </location>
</feature>
<gene>
    <name evidence="3" type="primary">NRPS8</name>
    <name evidence="3" type="ORF">SNAT2548_LOCUS28257</name>
</gene>
<dbReference type="InterPro" id="IPR023213">
    <property type="entry name" value="CAT-like_dom_sf"/>
</dbReference>
<keyword evidence="1" id="KW-0472">Membrane</keyword>
<dbReference type="EMBL" id="CAJNDS010002511">
    <property type="protein sequence ID" value="CAE7504558.1"/>
    <property type="molecule type" value="Genomic_DNA"/>
</dbReference>
<evidence type="ECO:0000313" key="3">
    <source>
        <dbReference type="EMBL" id="CAE7504558.1"/>
    </source>
</evidence>
<feature type="transmembrane region" description="Helical" evidence="1">
    <location>
        <begin position="644"/>
        <end position="670"/>
    </location>
</feature>
<protein>
    <submittedName>
        <fullName evidence="3">NRPS8 protein</fullName>
    </submittedName>
</protein>
<proteinExistence type="predicted"/>
<dbReference type="InterPro" id="IPR009081">
    <property type="entry name" value="PP-bd_ACP"/>
</dbReference>
<dbReference type="Pfam" id="PF00550">
    <property type="entry name" value="PP-binding"/>
    <property type="match status" value="1"/>
</dbReference>
<dbReference type="SUPFAM" id="SSF47336">
    <property type="entry name" value="ACP-like"/>
    <property type="match status" value="1"/>
</dbReference>
<feature type="domain" description="Carrier" evidence="2">
    <location>
        <begin position="848"/>
        <end position="887"/>
    </location>
</feature>
<dbReference type="InterPro" id="IPR042099">
    <property type="entry name" value="ANL_N_sf"/>
</dbReference>
<organism evidence="3 4">
    <name type="scientific">Symbiodinium natans</name>
    <dbReference type="NCBI Taxonomy" id="878477"/>
    <lineage>
        <taxon>Eukaryota</taxon>
        <taxon>Sar</taxon>
        <taxon>Alveolata</taxon>
        <taxon>Dinophyceae</taxon>
        <taxon>Suessiales</taxon>
        <taxon>Symbiodiniaceae</taxon>
        <taxon>Symbiodinium</taxon>
    </lineage>
</organism>
<dbReference type="Gene3D" id="3.40.50.12780">
    <property type="entry name" value="N-terminal domain of ligase-like"/>
    <property type="match status" value="1"/>
</dbReference>
<feature type="transmembrane region" description="Helical" evidence="1">
    <location>
        <begin position="577"/>
        <end position="596"/>
    </location>
</feature>
<sequence length="1301" mass="142668">MYEFTSQLAFELGSSSACAGVSMREHRTPACNSLYTVHPENRTFTMLSGKISMSSPSKNSLSTPGSCPWSPRNLFSSAAEVMQGRMSSSDRVGTKGRRSNWLTRVLQFTSAYWGAAAFGQTRDGKVLPLIDIALAFGASVVFVPTEPGAKGLAAAVENYRISVLGTASRTLATLVRLAVRKSLATPPTFRSKDLAYGVVLHSNLAVAMRFLPCSGQRILEAVNHVHGQSLELLSAGLCSALSACDSHVGRGVHGVVDCEMRFGSTLLRVWAAATIKFAPVHSLCGCEVLALPVKVSRAWTKTCPGVFAELATATGYVQACYVVDLLIASALDIIPRACEYWLALASDCTTCKDPLDGQEKHIFQPLPSLPMLLLLSPDGTPLQPHTPGVEGELLLAGLNPKVPSGATVSPGYVGENGRRVLGRGCTIPADSRPIACSWGTMAQREAGRFVFCGRLGALAKRGGQFVDIEALAASVAATRGVADAVIVAGPEGLEAFVTLEEDALSRLLSETVAAVARVAGPGVRLNLRNALPRHPVTGKVDRHRLQEQLQLQSEREKRHWEHLRHVQREMLRFYRPWYLVALVQVAVPSLLALLVLDSPILDFVLGLFERLLLLPYAWAALAYTRLLPLGRQGRFYESLSPADVLLLLVGILPTPLLCPAQAALASLLAWKRSRKAPHDVQLAAVLLPLAFLALLLGLLTSPYLQLLFCAGFVALSTRYPSGDRYLLVSLPISFYLVLPKWLNDETQWRIDHGAWLPRRLLCRLLCRPRPPWQDSLSFEDRGRAVAILFGREGAVRVSKANQGLSLTVDFRKEPAAVAIRNTASSPSAGAATPLAGLVRRVCGDSSGLGRLDSLQAVSLAELIRKELGRSITVADVLRCADVEELGEKLQEVRPTQEFQDPTGEPDADGNYRVFVLQFPRHPVDWCLRYTGEGHMDVDAMQRAVNRLVARHSALRMRQTPDEPMREAIDKAAGMWQLWSSCIGSDSVGWARLRGHVSSALFASWPRSIVRSAEDTLLEVRIPQLVEGRVRMPRWDWATHDQYVHGAITDLLRPRRWPADVAILPLFKGEAPEHTTALEAALSKPASEVAWYVYISITHAYSDGLSGQALFADLLRFYEEEVGARHRQVVRPTAEPLALLQRRLRRSLEGRTPETLQAPNDDLYHESICEDWGRREGLSRRIFFEPAVARSLRNAAQGVYGCSVDLAWLTAIMCAMLRLFPQQPRMMLVVKASCRDGEGQGEMVGFLSEARVITIDVGDVQSATVLDVHHRIHTARVGRSWRAPEPFEFGLCIYVNIVSAMA</sequence>
<evidence type="ECO:0000256" key="1">
    <source>
        <dbReference type="SAM" id="Phobius"/>
    </source>
</evidence>
<accession>A0A812T508</accession>
<comment type="caution">
    <text evidence="3">The sequence shown here is derived from an EMBL/GenBank/DDBJ whole genome shotgun (WGS) entry which is preliminary data.</text>
</comment>
<feature type="non-terminal residue" evidence="3">
    <location>
        <position position="1"/>
    </location>
</feature>
<dbReference type="SUPFAM" id="SSF56801">
    <property type="entry name" value="Acetyl-CoA synthetase-like"/>
    <property type="match status" value="1"/>
</dbReference>
<evidence type="ECO:0000259" key="2">
    <source>
        <dbReference type="Pfam" id="PF00550"/>
    </source>
</evidence>
<keyword evidence="1" id="KW-0812">Transmembrane</keyword>